<dbReference type="GO" id="GO:0070534">
    <property type="term" value="P:protein K63-linked ubiquitination"/>
    <property type="evidence" value="ECO:0007669"/>
    <property type="project" value="TreeGrafter"/>
</dbReference>
<dbReference type="PANTHER" id="PTHR12098:SF9">
    <property type="entry name" value="E3 UBIQUITIN-PROTEIN LIGASE PELLINO HOMOLOG 3"/>
    <property type="match status" value="1"/>
</dbReference>
<proteinExistence type="predicted"/>
<dbReference type="OrthoDB" id="8801906at2759"/>
<keyword evidence="3" id="KW-1185">Reference proteome</keyword>
<accession>V8NER3</accession>
<dbReference type="GO" id="GO:0008592">
    <property type="term" value="P:regulation of Toll signaling pathway"/>
    <property type="evidence" value="ECO:0007669"/>
    <property type="project" value="InterPro"/>
</dbReference>
<dbReference type="GO" id="GO:0061630">
    <property type="term" value="F:ubiquitin protein ligase activity"/>
    <property type="evidence" value="ECO:0007669"/>
    <property type="project" value="InterPro"/>
</dbReference>
<dbReference type="Proteomes" id="UP000018936">
    <property type="component" value="Unassembled WGS sequence"/>
</dbReference>
<sequence length="86" mass="9457">MVLEGSAEAVSSHSLHLRRTCAQNGRFYPSAGDSLLFTKKPVKYNGSLANGDKGRHRSRLALYKRPKANGVKPDVIHHISTPLMSK</sequence>
<gene>
    <name evidence="2" type="primary">Peli3</name>
    <name evidence="2" type="ORF">L345_13490</name>
</gene>
<feature type="non-terminal residue" evidence="2">
    <location>
        <position position="86"/>
    </location>
</feature>
<organism evidence="2 3">
    <name type="scientific">Ophiophagus hannah</name>
    <name type="common">King cobra</name>
    <name type="synonym">Naja hannah</name>
    <dbReference type="NCBI Taxonomy" id="8665"/>
    <lineage>
        <taxon>Eukaryota</taxon>
        <taxon>Metazoa</taxon>
        <taxon>Chordata</taxon>
        <taxon>Craniata</taxon>
        <taxon>Vertebrata</taxon>
        <taxon>Euteleostomi</taxon>
        <taxon>Lepidosauria</taxon>
        <taxon>Squamata</taxon>
        <taxon>Bifurcata</taxon>
        <taxon>Unidentata</taxon>
        <taxon>Episquamata</taxon>
        <taxon>Toxicofera</taxon>
        <taxon>Serpentes</taxon>
        <taxon>Colubroidea</taxon>
        <taxon>Elapidae</taxon>
        <taxon>Elapinae</taxon>
        <taxon>Ophiophagus</taxon>
    </lineage>
</organism>
<feature type="domain" description="Pellino FHA" evidence="1">
    <location>
        <begin position="44"/>
        <end position="85"/>
    </location>
</feature>
<evidence type="ECO:0000313" key="3">
    <source>
        <dbReference type="Proteomes" id="UP000018936"/>
    </source>
</evidence>
<reference evidence="2 3" key="1">
    <citation type="journal article" date="2013" name="Proc. Natl. Acad. Sci. U.S.A.">
        <title>The king cobra genome reveals dynamic gene evolution and adaptation in the snake venom system.</title>
        <authorList>
            <person name="Vonk F.J."/>
            <person name="Casewell N.R."/>
            <person name="Henkel C.V."/>
            <person name="Heimberg A.M."/>
            <person name="Jansen H.J."/>
            <person name="McCleary R.J."/>
            <person name="Kerkkamp H.M."/>
            <person name="Vos R.A."/>
            <person name="Guerreiro I."/>
            <person name="Calvete J.J."/>
            <person name="Wuster W."/>
            <person name="Woods A.E."/>
            <person name="Logan J.M."/>
            <person name="Harrison R.A."/>
            <person name="Castoe T.A."/>
            <person name="de Koning A.P."/>
            <person name="Pollock D.D."/>
            <person name="Yandell M."/>
            <person name="Calderon D."/>
            <person name="Renjifo C."/>
            <person name="Currier R.B."/>
            <person name="Salgado D."/>
            <person name="Pla D."/>
            <person name="Sanz L."/>
            <person name="Hyder A.S."/>
            <person name="Ribeiro J.M."/>
            <person name="Arntzen J.W."/>
            <person name="van den Thillart G.E."/>
            <person name="Boetzer M."/>
            <person name="Pirovano W."/>
            <person name="Dirks R.P."/>
            <person name="Spaink H.P."/>
            <person name="Duboule D."/>
            <person name="McGlinn E."/>
            <person name="Kini R.M."/>
            <person name="Richardson M.K."/>
        </authorList>
    </citation>
    <scope>NUCLEOTIDE SEQUENCE</scope>
    <source>
        <tissue evidence="2">Blood</tissue>
    </source>
</reference>
<comment type="caution">
    <text evidence="2">The sequence shown here is derived from an EMBL/GenBank/DDBJ whole genome shotgun (WGS) entry which is preliminary data.</text>
</comment>
<dbReference type="EMBL" id="AZIM01004414">
    <property type="protein sequence ID" value="ETE60764.1"/>
    <property type="molecule type" value="Genomic_DNA"/>
</dbReference>
<dbReference type="InterPro" id="IPR048334">
    <property type="entry name" value="Pellino_FHA"/>
</dbReference>
<dbReference type="PANTHER" id="PTHR12098">
    <property type="entry name" value="E3 UBIQUITIN-PROTEIN LIGASE PELLINO-RELATED"/>
    <property type="match status" value="1"/>
</dbReference>
<protein>
    <submittedName>
        <fullName evidence="2">E3 ubiquitin-protein ligase pellino-like 3</fullName>
    </submittedName>
</protein>
<dbReference type="InterPro" id="IPR006800">
    <property type="entry name" value="Pellino_fam"/>
</dbReference>
<name>V8NER3_OPHHA</name>
<evidence type="ECO:0000259" key="1">
    <source>
        <dbReference type="Pfam" id="PF04710"/>
    </source>
</evidence>
<feature type="non-terminal residue" evidence="2">
    <location>
        <position position="1"/>
    </location>
</feature>
<dbReference type="AlphaFoldDB" id="V8NER3"/>
<dbReference type="Pfam" id="PF04710">
    <property type="entry name" value="Pellino_FHA"/>
    <property type="match status" value="1"/>
</dbReference>
<evidence type="ECO:0000313" key="2">
    <source>
        <dbReference type="EMBL" id="ETE60764.1"/>
    </source>
</evidence>